<dbReference type="PROSITE" id="PS50405">
    <property type="entry name" value="GST_CTER"/>
    <property type="match status" value="1"/>
</dbReference>
<dbReference type="Proteomes" id="UP000623129">
    <property type="component" value="Unassembled WGS sequence"/>
</dbReference>
<dbReference type="SFLD" id="SFLDG01152">
    <property type="entry name" value="Main.3:_Omega-_and_Tau-like"/>
    <property type="match status" value="1"/>
</dbReference>
<dbReference type="PROSITE" id="PS50404">
    <property type="entry name" value="GST_NTER"/>
    <property type="match status" value="1"/>
</dbReference>
<comment type="catalytic activity">
    <reaction evidence="4">
        <text>RX + glutathione = an S-substituted glutathione + a halide anion + H(+)</text>
        <dbReference type="Rhea" id="RHEA:16437"/>
        <dbReference type="ChEBI" id="CHEBI:15378"/>
        <dbReference type="ChEBI" id="CHEBI:16042"/>
        <dbReference type="ChEBI" id="CHEBI:17792"/>
        <dbReference type="ChEBI" id="CHEBI:57925"/>
        <dbReference type="ChEBI" id="CHEBI:90779"/>
        <dbReference type="EC" id="2.5.1.18"/>
    </reaction>
</comment>
<comment type="similarity">
    <text evidence="3">Belongs to the GST superfamily. Tau family.</text>
</comment>
<dbReference type="SFLD" id="SFLDG00358">
    <property type="entry name" value="Main_(cytGST)"/>
    <property type="match status" value="1"/>
</dbReference>
<feature type="domain" description="GST N-terminal" evidence="5">
    <location>
        <begin position="6"/>
        <end position="93"/>
    </location>
</feature>
<dbReference type="InterPro" id="IPR036282">
    <property type="entry name" value="Glutathione-S-Trfase_C_sf"/>
</dbReference>
<dbReference type="InterPro" id="IPR040079">
    <property type="entry name" value="Glutathione_S-Trfase"/>
</dbReference>
<sequence>MAAKADKITLIGGWASPFVMRVDIALNLKGISYENLKGISYEMLQETVGKKSDLLLASNPIYKKIPVLIHNGTPICESMIILEYIDETWSSVGTPILPSDSHDRAIARFWTAYIDDKLRGSIVKSRAMMKGTPEAGAEAGKMAAILQLLEETFGKCSLGKNFFGGDNIGCLDIAVGSHLGWIKAVEKIVGIKFLDEEKVPGLVAWSERFCGHDAVKEIMPEADKLVEFTAVLMRAAAAN</sequence>
<dbReference type="EMBL" id="SWLB01000017">
    <property type="protein sequence ID" value="KAF3327544.1"/>
    <property type="molecule type" value="Genomic_DNA"/>
</dbReference>
<dbReference type="InterPro" id="IPR010987">
    <property type="entry name" value="Glutathione-S-Trfase_C-like"/>
</dbReference>
<dbReference type="FunFam" id="3.40.30.10:FF:000044">
    <property type="entry name" value="Glutathione S-transferase GSTU6"/>
    <property type="match status" value="1"/>
</dbReference>
<name>A0A833R016_9POAL</name>
<dbReference type="InterPro" id="IPR036249">
    <property type="entry name" value="Thioredoxin-like_sf"/>
</dbReference>
<evidence type="ECO:0000256" key="1">
    <source>
        <dbReference type="ARBA" id="ARBA00012452"/>
    </source>
</evidence>
<dbReference type="Pfam" id="PF02798">
    <property type="entry name" value="GST_N"/>
    <property type="match status" value="1"/>
</dbReference>
<dbReference type="InterPro" id="IPR045074">
    <property type="entry name" value="GST_C_Tau"/>
</dbReference>
<dbReference type="InterPro" id="IPR004045">
    <property type="entry name" value="Glutathione_S-Trfase_N"/>
</dbReference>
<evidence type="ECO:0000256" key="3">
    <source>
        <dbReference type="ARBA" id="ARBA00025743"/>
    </source>
</evidence>
<proteinExistence type="inferred from homology"/>
<dbReference type="Gene3D" id="1.20.1050.10">
    <property type="match status" value="1"/>
</dbReference>
<dbReference type="GO" id="GO:0004364">
    <property type="term" value="F:glutathione transferase activity"/>
    <property type="evidence" value="ECO:0007669"/>
    <property type="project" value="UniProtKB-EC"/>
</dbReference>
<dbReference type="AlphaFoldDB" id="A0A833R016"/>
<dbReference type="InterPro" id="IPR004046">
    <property type="entry name" value="GST_C"/>
</dbReference>
<protein>
    <recommendedName>
        <fullName evidence="1">glutathione transferase</fullName>
        <ecNumber evidence="1">2.5.1.18</ecNumber>
    </recommendedName>
</protein>
<dbReference type="SUPFAM" id="SSF47616">
    <property type="entry name" value="GST C-terminal domain-like"/>
    <property type="match status" value="1"/>
</dbReference>
<evidence type="ECO:0000313" key="7">
    <source>
        <dbReference type="EMBL" id="KAF3327544.1"/>
    </source>
</evidence>
<dbReference type="PANTHER" id="PTHR11260">
    <property type="entry name" value="GLUTATHIONE S-TRANSFERASE, GST, SUPERFAMILY, GST DOMAIN CONTAINING"/>
    <property type="match status" value="1"/>
</dbReference>
<gene>
    <name evidence="7" type="ORF">FCM35_KLT07662</name>
</gene>
<dbReference type="PANTHER" id="PTHR11260:SF788">
    <property type="entry name" value="GLUTATHIONE TRANSFERASE"/>
    <property type="match status" value="1"/>
</dbReference>
<dbReference type="InterPro" id="IPR045073">
    <property type="entry name" value="Omega/Tau-like"/>
</dbReference>
<keyword evidence="2 7" id="KW-0808">Transferase</keyword>
<feature type="domain" description="GST C-terminal" evidence="6">
    <location>
        <begin position="100"/>
        <end position="228"/>
    </location>
</feature>
<comment type="caution">
    <text evidence="7">The sequence shown here is derived from an EMBL/GenBank/DDBJ whole genome shotgun (WGS) entry which is preliminary data.</text>
</comment>
<evidence type="ECO:0000256" key="2">
    <source>
        <dbReference type="ARBA" id="ARBA00022679"/>
    </source>
</evidence>
<evidence type="ECO:0000259" key="6">
    <source>
        <dbReference type="PROSITE" id="PS50405"/>
    </source>
</evidence>
<evidence type="ECO:0000256" key="4">
    <source>
        <dbReference type="ARBA" id="ARBA00047960"/>
    </source>
</evidence>
<dbReference type="OrthoDB" id="4951845at2759"/>
<dbReference type="CDD" id="cd03185">
    <property type="entry name" value="GST_C_Tau"/>
    <property type="match status" value="1"/>
</dbReference>
<dbReference type="GO" id="GO:0006749">
    <property type="term" value="P:glutathione metabolic process"/>
    <property type="evidence" value="ECO:0007669"/>
    <property type="project" value="InterPro"/>
</dbReference>
<organism evidence="7 8">
    <name type="scientific">Carex littledalei</name>
    <dbReference type="NCBI Taxonomy" id="544730"/>
    <lineage>
        <taxon>Eukaryota</taxon>
        <taxon>Viridiplantae</taxon>
        <taxon>Streptophyta</taxon>
        <taxon>Embryophyta</taxon>
        <taxon>Tracheophyta</taxon>
        <taxon>Spermatophyta</taxon>
        <taxon>Magnoliopsida</taxon>
        <taxon>Liliopsida</taxon>
        <taxon>Poales</taxon>
        <taxon>Cyperaceae</taxon>
        <taxon>Cyperoideae</taxon>
        <taxon>Cariceae</taxon>
        <taxon>Carex</taxon>
        <taxon>Carex subgen. Euthyceras</taxon>
    </lineage>
</organism>
<dbReference type="Pfam" id="PF00043">
    <property type="entry name" value="GST_C"/>
    <property type="match status" value="1"/>
</dbReference>
<dbReference type="GO" id="GO:0005737">
    <property type="term" value="C:cytoplasm"/>
    <property type="evidence" value="ECO:0007669"/>
    <property type="project" value="TreeGrafter"/>
</dbReference>
<evidence type="ECO:0000259" key="5">
    <source>
        <dbReference type="PROSITE" id="PS50404"/>
    </source>
</evidence>
<keyword evidence="8" id="KW-1185">Reference proteome</keyword>
<dbReference type="SUPFAM" id="SSF52833">
    <property type="entry name" value="Thioredoxin-like"/>
    <property type="match status" value="1"/>
</dbReference>
<dbReference type="GO" id="GO:0009407">
    <property type="term" value="P:toxin catabolic process"/>
    <property type="evidence" value="ECO:0007669"/>
    <property type="project" value="UniProtKB-ARBA"/>
</dbReference>
<dbReference type="Gene3D" id="3.40.30.10">
    <property type="entry name" value="Glutaredoxin"/>
    <property type="match status" value="2"/>
</dbReference>
<dbReference type="EC" id="2.5.1.18" evidence="1"/>
<accession>A0A833R016</accession>
<evidence type="ECO:0000313" key="8">
    <source>
        <dbReference type="Proteomes" id="UP000623129"/>
    </source>
</evidence>
<dbReference type="FunFam" id="1.20.1050.10:FF:000016">
    <property type="entry name" value="Glutathione S-transferase U9"/>
    <property type="match status" value="1"/>
</dbReference>
<reference evidence="7" key="1">
    <citation type="submission" date="2020-01" db="EMBL/GenBank/DDBJ databases">
        <title>Genome sequence of Kobresia littledalei, the first chromosome-level genome in the family Cyperaceae.</title>
        <authorList>
            <person name="Qu G."/>
        </authorList>
    </citation>
    <scope>NUCLEOTIDE SEQUENCE</scope>
    <source>
        <strain evidence="7">C.B.Clarke</strain>
        <tissue evidence="7">Leaf</tissue>
    </source>
</reference>
<dbReference type="CDD" id="cd03058">
    <property type="entry name" value="GST_N_Tau"/>
    <property type="match status" value="1"/>
</dbReference>
<dbReference type="SFLD" id="SFLDS00019">
    <property type="entry name" value="Glutathione_Transferase_(cytos"/>
    <property type="match status" value="1"/>
</dbReference>